<dbReference type="Proteomes" id="UP000679129">
    <property type="component" value="Chromosome"/>
</dbReference>
<name>A0A8F1SBE9_9BACT</name>
<accession>A0A8F1SBE9</accession>
<dbReference type="AlphaFoldDB" id="A0A8F1SBE9"/>
<evidence type="ECO:0000313" key="3">
    <source>
        <dbReference type="Proteomes" id="UP000679129"/>
    </source>
</evidence>
<sequence length="53" mass="6058">MENWGLITYRESCLLTDPKLTTRNHPNASSPPSSRTKTQPSMVRQFGDHELVE</sequence>
<dbReference type="EMBL" id="CP076460">
    <property type="protein sequence ID" value="QWQ31949.1"/>
    <property type="molecule type" value="Genomic_DNA"/>
</dbReference>
<dbReference type="InterPro" id="IPR027268">
    <property type="entry name" value="Peptidase_M4/M1_CTD_sf"/>
</dbReference>
<protein>
    <submittedName>
        <fullName evidence="2">Uncharacterized protein</fullName>
    </submittedName>
</protein>
<feature type="compositionally biased region" description="Polar residues" evidence="1">
    <location>
        <begin position="19"/>
        <end position="42"/>
    </location>
</feature>
<gene>
    <name evidence="2" type="ORF">KOY48_03475</name>
</gene>
<reference evidence="2" key="1">
    <citation type="submission" date="2021-06" db="EMBL/GenBank/DDBJ databases">
        <title>An adapted protocol for Saccharibacteria cultivation: two new species join this phylum of Candidate Phyla Radiations.</title>
        <authorList>
            <person name="Ibrahim A."/>
            <person name="Maatouk M."/>
            <person name="Zgheib R."/>
            <person name="Haddad G."/>
            <person name="Bou Khalil J."/>
            <person name="Raoult D."/>
            <person name="Bittar F."/>
        </authorList>
    </citation>
    <scope>NUCLEOTIDE SEQUENCE</scope>
    <source>
        <strain evidence="2">IHU1</strain>
    </source>
</reference>
<dbReference type="KEGG" id="mnd:KOY48_03475"/>
<organism evidence="2 3">
    <name type="scientific">Candidatus Minimicrobia naudis</name>
    <dbReference type="NCBI Taxonomy" id="2841263"/>
    <lineage>
        <taxon>Bacteria</taxon>
        <taxon>Candidatus Saccharimonadota</taxon>
        <taxon>Candidatus Saccharimonadota incertae sedis</taxon>
        <taxon>Candidatus Minimicrobia</taxon>
    </lineage>
</organism>
<keyword evidence="3" id="KW-1185">Reference proteome</keyword>
<proteinExistence type="predicted"/>
<evidence type="ECO:0000313" key="2">
    <source>
        <dbReference type="EMBL" id="QWQ31949.1"/>
    </source>
</evidence>
<dbReference type="Gene3D" id="1.10.390.10">
    <property type="entry name" value="Neutral Protease Domain 2"/>
    <property type="match status" value="1"/>
</dbReference>
<feature type="region of interest" description="Disordered" evidence="1">
    <location>
        <begin position="15"/>
        <end position="53"/>
    </location>
</feature>
<evidence type="ECO:0000256" key="1">
    <source>
        <dbReference type="SAM" id="MobiDB-lite"/>
    </source>
</evidence>